<dbReference type="SUPFAM" id="SSF54593">
    <property type="entry name" value="Glyoxalase/Bleomycin resistance protein/Dihydroxybiphenyl dioxygenase"/>
    <property type="match status" value="1"/>
</dbReference>
<proteinExistence type="predicted"/>
<dbReference type="AlphaFoldDB" id="A0A8J3Y7G7"/>
<dbReference type="Pfam" id="PF18029">
    <property type="entry name" value="Glyoxalase_6"/>
    <property type="match status" value="1"/>
</dbReference>
<protein>
    <submittedName>
        <fullName evidence="2">Glyoxalase</fullName>
    </submittedName>
</protein>
<evidence type="ECO:0000259" key="1">
    <source>
        <dbReference type="Pfam" id="PF18029"/>
    </source>
</evidence>
<accession>A0A8J3Y7G7</accession>
<comment type="caution">
    <text evidence="2">The sequence shown here is derived from an EMBL/GenBank/DDBJ whole genome shotgun (WGS) entry which is preliminary data.</text>
</comment>
<name>A0A8J3Y7G7_9ACTN</name>
<dbReference type="RefSeq" id="WP_239107300.1">
    <property type="nucleotide sequence ID" value="NZ_BAAAGJ010000009.1"/>
</dbReference>
<dbReference type="CDD" id="cd06587">
    <property type="entry name" value="VOC"/>
    <property type="match status" value="1"/>
</dbReference>
<dbReference type="InterPro" id="IPR041581">
    <property type="entry name" value="Glyoxalase_6"/>
</dbReference>
<feature type="domain" description="Glyoxalase-like" evidence="1">
    <location>
        <begin position="7"/>
        <end position="114"/>
    </location>
</feature>
<dbReference type="EMBL" id="BOOY01000014">
    <property type="protein sequence ID" value="GIJ02693.1"/>
    <property type="molecule type" value="Genomic_DNA"/>
</dbReference>
<evidence type="ECO:0000313" key="2">
    <source>
        <dbReference type="EMBL" id="GIJ02693.1"/>
    </source>
</evidence>
<dbReference type="InterPro" id="IPR029068">
    <property type="entry name" value="Glyas_Bleomycin-R_OHBP_Dase"/>
</dbReference>
<reference evidence="2" key="1">
    <citation type="submission" date="2021-01" db="EMBL/GenBank/DDBJ databases">
        <title>Whole genome shotgun sequence of Spirilliplanes yamanashiensis NBRC 15828.</title>
        <authorList>
            <person name="Komaki H."/>
            <person name="Tamura T."/>
        </authorList>
    </citation>
    <scope>NUCLEOTIDE SEQUENCE</scope>
    <source>
        <strain evidence="2">NBRC 15828</strain>
    </source>
</reference>
<keyword evidence="3" id="KW-1185">Reference proteome</keyword>
<gene>
    <name evidence="2" type="ORF">Sya03_20450</name>
</gene>
<dbReference type="PANTHER" id="PTHR35908">
    <property type="entry name" value="HYPOTHETICAL FUSION PROTEIN"/>
    <property type="match status" value="1"/>
</dbReference>
<dbReference type="Proteomes" id="UP000652013">
    <property type="component" value="Unassembled WGS sequence"/>
</dbReference>
<dbReference type="Gene3D" id="3.10.180.10">
    <property type="entry name" value="2,3-Dihydroxybiphenyl 1,2-Dioxygenase, domain 1"/>
    <property type="match status" value="1"/>
</dbReference>
<dbReference type="PANTHER" id="PTHR35908:SF1">
    <property type="entry name" value="CONSERVED PROTEIN"/>
    <property type="match status" value="1"/>
</dbReference>
<evidence type="ECO:0000313" key="3">
    <source>
        <dbReference type="Proteomes" id="UP000652013"/>
    </source>
</evidence>
<organism evidence="2 3">
    <name type="scientific">Spirilliplanes yamanashiensis</name>
    <dbReference type="NCBI Taxonomy" id="42233"/>
    <lineage>
        <taxon>Bacteria</taxon>
        <taxon>Bacillati</taxon>
        <taxon>Actinomycetota</taxon>
        <taxon>Actinomycetes</taxon>
        <taxon>Micromonosporales</taxon>
        <taxon>Micromonosporaceae</taxon>
        <taxon>Spirilliplanes</taxon>
    </lineage>
</organism>
<sequence>MIGTLRAVVLDAADIRRLATFYATLGGWTELYTEDDWIALDTGDGWRFAVQYSPDHVPPRWPDPAYPQQGHLDLHAPDLDAGTARAVSLGARLLRRTGTRCTLADPAGHPFDLCLSRRRRASPSPA</sequence>